<protein>
    <recommendedName>
        <fullName evidence="5">Transcriptional regulator</fullName>
    </recommendedName>
</protein>
<dbReference type="PATRIC" id="fig|563033.4.peg.1760"/>
<dbReference type="InterPro" id="IPR038475">
    <property type="entry name" value="RecG_C_sf"/>
</dbReference>
<evidence type="ECO:0000313" key="3">
    <source>
        <dbReference type="EMBL" id="EHB87431.1"/>
    </source>
</evidence>
<evidence type="ECO:0000259" key="2">
    <source>
        <dbReference type="Pfam" id="PF04326"/>
    </source>
</evidence>
<dbReference type="Proteomes" id="UP000004897">
    <property type="component" value="Unassembled WGS sequence"/>
</dbReference>
<gene>
    <name evidence="3" type="ORF">HMPREF0737_01765</name>
</gene>
<evidence type="ECO:0008006" key="5">
    <source>
        <dbReference type="Google" id="ProtNLM"/>
    </source>
</evidence>
<accession>G5EU05</accession>
<sequence>MYMYTPEELTQTLNELRLLGRDSLTVEVKSAHMGYPSSIAETICSFANRPDGGTIICGVDESQDFTPVGVYDVEDLRAKIIDAAQNLKPKIAVETSDMVLDDHQLLIVSVPGLPVQERPCFKGNVAYQRLEDGDYPMDSYALSLMYAQRHKPHNDLQSIPNTSINDLDINEDNDDLDKSYTQDFLRQVRLSSARLRQNSDQEILYKRNVLAADNHLTLAGVCALGDYPQQFYSGASIIGIVSTSGTTRNDDRFRSEGPIPAMLEDTLAWLIRNIKNRTVTAPNGAGLIDQPEIPLVALREFVANALVHRSYERDASGKFIQIFIKRSRIEIISPGGFWGILPSQVGLVHRPAAVNEALYAICQNIRLSDGLSDGHRLIEGEGGGILAAQQTLVDAGLRKARIIDDGIQVRVIIYRPADDTQPTSTMGVSSTPQFAEIPENLSPTESQVYAALTRGPATVADIVKSTQLTARQVRYALPKLIQRGLVEQKARSGRRGSVYHTVAA</sequence>
<evidence type="ECO:0000259" key="1">
    <source>
        <dbReference type="Pfam" id="PF01978"/>
    </source>
</evidence>
<dbReference type="Gene3D" id="1.10.10.10">
    <property type="entry name" value="Winged helix-like DNA-binding domain superfamily/Winged helix DNA-binding domain"/>
    <property type="match status" value="1"/>
</dbReference>
<dbReference type="EMBL" id="ACSB01000013">
    <property type="protein sequence ID" value="EHB87431.1"/>
    <property type="molecule type" value="Genomic_DNA"/>
</dbReference>
<dbReference type="SUPFAM" id="SSF46785">
    <property type="entry name" value="Winged helix' DNA-binding domain"/>
    <property type="match status" value="1"/>
</dbReference>
<dbReference type="PANTHER" id="PTHR30595:SF6">
    <property type="entry name" value="SCHLAFEN ALBA-2 DOMAIN-CONTAINING PROTEIN"/>
    <property type="match status" value="1"/>
</dbReference>
<reference evidence="3 4" key="1">
    <citation type="submission" date="2011-08" db="EMBL/GenBank/DDBJ databases">
        <title>The Genome Sequence of Rothia mucilaginosa M508.</title>
        <authorList>
            <consortium name="The Broad Institute Genome Sequencing Platform"/>
            <consortium name="The Broad Institute Genome Sequencing Center for Infectious Disease"/>
            <person name="Earl A."/>
            <person name="Ward D."/>
            <person name="Feldgarden M."/>
            <person name="Gevers D."/>
            <person name="Sibley C.D."/>
            <person name="Field T.R."/>
            <person name="Grinwis M."/>
            <person name="Eshaghurshan C.S."/>
            <person name="Surette M.G."/>
            <person name="Young S.K."/>
            <person name="Zeng Q."/>
            <person name="Gargeya S."/>
            <person name="Fitzgerald M."/>
            <person name="Haas B."/>
            <person name="Abouelleil A."/>
            <person name="Alvarado L."/>
            <person name="Arachchi H.M."/>
            <person name="Berlin A."/>
            <person name="Brown A."/>
            <person name="Chapman S.B."/>
            <person name="Chen Z."/>
            <person name="Dunbar C."/>
            <person name="Freedman E."/>
            <person name="Gearin G."/>
            <person name="Gellesch M."/>
            <person name="Goldberg J."/>
            <person name="Griggs A."/>
            <person name="Gujja S."/>
            <person name="Heiman D."/>
            <person name="Howarth C."/>
            <person name="Larson L."/>
            <person name="Lui A."/>
            <person name="MacDonald P.J.P."/>
            <person name="Montmayeur A."/>
            <person name="Murphy C."/>
            <person name="Neiman D."/>
            <person name="Pearson M."/>
            <person name="Priest M."/>
            <person name="Roberts A."/>
            <person name="Saif S."/>
            <person name="Shea T."/>
            <person name="Shenoy N."/>
            <person name="Sisk P."/>
            <person name="Stolte C."/>
            <person name="Sykes S."/>
            <person name="Wortman J."/>
            <person name="Nusbaum C."/>
            <person name="Birren B."/>
        </authorList>
    </citation>
    <scope>NUCLEOTIDE SEQUENCE [LARGE SCALE GENOMIC DNA]</scope>
    <source>
        <strain evidence="3 4">M508</strain>
    </source>
</reference>
<dbReference type="Gene3D" id="3.30.950.30">
    <property type="entry name" value="Schlafen, AAA domain"/>
    <property type="match status" value="1"/>
</dbReference>
<dbReference type="PANTHER" id="PTHR30595">
    <property type="entry name" value="GLPR-RELATED TRANSCRIPTIONAL REPRESSOR"/>
    <property type="match status" value="1"/>
</dbReference>
<feature type="domain" description="Schlafen AlbA-2" evidence="2">
    <location>
        <begin position="23"/>
        <end position="137"/>
    </location>
</feature>
<organism evidence="3 4">
    <name type="scientific">Rothia mucilaginosa M508</name>
    <dbReference type="NCBI Taxonomy" id="563033"/>
    <lineage>
        <taxon>Bacteria</taxon>
        <taxon>Bacillati</taxon>
        <taxon>Actinomycetota</taxon>
        <taxon>Actinomycetes</taxon>
        <taxon>Micrococcales</taxon>
        <taxon>Micrococcaceae</taxon>
        <taxon>Rothia</taxon>
    </lineage>
</organism>
<name>G5EU05_9MICC</name>
<dbReference type="HOGENOM" id="CLU_024970_6_0_11"/>
<evidence type="ECO:0000313" key="4">
    <source>
        <dbReference type="Proteomes" id="UP000004897"/>
    </source>
</evidence>
<comment type="caution">
    <text evidence="3">The sequence shown here is derived from an EMBL/GenBank/DDBJ whole genome shotgun (WGS) entry which is preliminary data.</text>
</comment>
<feature type="domain" description="Transcription regulator TrmB N-terminal" evidence="1">
    <location>
        <begin position="440"/>
        <end position="500"/>
    </location>
</feature>
<dbReference type="Gene3D" id="3.30.565.60">
    <property type="match status" value="1"/>
</dbReference>
<proteinExistence type="predicted"/>
<dbReference type="Pfam" id="PF13749">
    <property type="entry name" value="HATPase_c_4"/>
    <property type="match status" value="1"/>
</dbReference>
<dbReference type="InterPro" id="IPR036390">
    <property type="entry name" value="WH_DNA-bd_sf"/>
</dbReference>
<dbReference type="InterPro" id="IPR002831">
    <property type="entry name" value="Tscrpt_reg_TrmB_N"/>
</dbReference>
<dbReference type="Pfam" id="PF01978">
    <property type="entry name" value="TrmB"/>
    <property type="match status" value="1"/>
</dbReference>
<dbReference type="InterPro" id="IPR036388">
    <property type="entry name" value="WH-like_DNA-bd_sf"/>
</dbReference>
<dbReference type="InterPro" id="IPR038461">
    <property type="entry name" value="Schlafen_AlbA_2_dom_sf"/>
</dbReference>
<dbReference type="InterPro" id="IPR007421">
    <property type="entry name" value="Schlafen_AlbA_2_dom"/>
</dbReference>
<dbReference type="Pfam" id="PF04326">
    <property type="entry name" value="SLFN_AlbA_2"/>
    <property type="match status" value="1"/>
</dbReference>
<dbReference type="AlphaFoldDB" id="G5EU05"/>